<evidence type="ECO:0000313" key="3">
    <source>
        <dbReference type="Proteomes" id="UP001298753"/>
    </source>
</evidence>
<dbReference type="AlphaFoldDB" id="A0AAW4VZ92"/>
<dbReference type="GO" id="GO:0030288">
    <property type="term" value="C:outer membrane-bounded periplasmic space"/>
    <property type="evidence" value="ECO:0007669"/>
    <property type="project" value="TreeGrafter"/>
</dbReference>
<dbReference type="RefSeq" id="WP_227600073.1">
    <property type="nucleotide sequence ID" value="NZ_JAJEPX010000003.1"/>
</dbReference>
<proteinExistence type="predicted"/>
<dbReference type="Pfam" id="PF13343">
    <property type="entry name" value="SBP_bac_6"/>
    <property type="match status" value="1"/>
</dbReference>
<comment type="caution">
    <text evidence="2">The sequence shown here is derived from an EMBL/GenBank/DDBJ whole genome shotgun (WGS) entry which is preliminary data.</text>
</comment>
<dbReference type="GO" id="GO:0030976">
    <property type="term" value="F:thiamine pyrophosphate binding"/>
    <property type="evidence" value="ECO:0007669"/>
    <property type="project" value="TreeGrafter"/>
</dbReference>
<dbReference type="PANTHER" id="PTHR30006">
    <property type="entry name" value="THIAMINE-BINDING PERIPLASMIC PROTEIN-RELATED"/>
    <property type="match status" value="1"/>
</dbReference>
<dbReference type="Gene3D" id="3.40.190.10">
    <property type="entry name" value="Periplasmic binding protein-like II"/>
    <property type="match status" value="2"/>
</dbReference>
<dbReference type="PANTHER" id="PTHR30006:SF2">
    <property type="entry name" value="ABC TRANSPORTER SUBSTRATE-BINDING PROTEIN"/>
    <property type="match status" value="1"/>
</dbReference>
<dbReference type="GO" id="GO:0015888">
    <property type="term" value="P:thiamine transport"/>
    <property type="evidence" value="ECO:0007669"/>
    <property type="project" value="TreeGrafter"/>
</dbReference>
<dbReference type="EMBL" id="JAJEPX010000003">
    <property type="protein sequence ID" value="MCC2175922.1"/>
    <property type="molecule type" value="Genomic_DNA"/>
</dbReference>
<protein>
    <submittedName>
        <fullName evidence="2">ABC transporter substrate-binding protein</fullName>
    </submittedName>
</protein>
<accession>A0AAW4VZ92</accession>
<dbReference type="PIRSF" id="PIRSF002825">
    <property type="entry name" value="CfbpA"/>
    <property type="match status" value="1"/>
</dbReference>
<dbReference type="InterPro" id="IPR026045">
    <property type="entry name" value="Ferric-bd"/>
</dbReference>
<dbReference type="SUPFAM" id="SSF53850">
    <property type="entry name" value="Periplasmic binding protein-like II"/>
    <property type="match status" value="1"/>
</dbReference>
<dbReference type="Proteomes" id="UP001298753">
    <property type="component" value="Unassembled WGS sequence"/>
</dbReference>
<organism evidence="2 3">
    <name type="scientific">Agathobaculum butyriciproducens</name>
    <dbReference type="NCBI Taxonomy" id="1628085"/>
    <lineage>
        <taxon>Bacteria</taxon>
        <taxon>Bacillati</taxon>
        <taxon>Bacillota</taxon>
        <taxon>Clostridia</taxon>
        <taxon>Eubacteriales</taxon>
        <taxon>Butyricicoccaceae</taxon>
        <taxon>Agathobaculum</taxon>
    </lineage>
</organism>
<dbReference type="GO" id="GO:0030975">
    <property type="term" value="F:thiamine binding"/>
    <property type="evidence" value="ECO:0007669"/>
    <property type="project" value="TreeGrafter"/>
</dbReference>
<keyword evidence="3" id="KW-1185">Reference proteome</keyword>
<name>A0AAW4VZ92_9FIRM</name>
<sequence>EHNHAMEEGTETPKYDHLTVYSPLPESETLLYCSAFRKDTGITVDCIHLPAGEMTARLEQERDNPRASVLLGGSADNYIQLREAGLLEAYQSPELTDVSEAYQDEQGVWNPIYIGTLCFACNTDWFARTGTPMPTCWDDLLSPALAGQIVMATPKSSGTSYTTLATLVQMRGEDKAWEYLQKLDQNVGLYTRSGVEPAERVKNGEYAVGIVFSHDAFRAALDGYPIEVRSPADGTGYEIGACALVRNAPEQERENARIFINWLTSSRGEECYIEAKSCRLPANSTARAADGLPSLDEVKLITYDLEWAGENRTRLISYFDTHIYSARTLT</sequence>
<evidence type="ECO:0000256" key="1">
    <source>
        <dbReference type="ARBA" id="ARBA00022729"/>
    </source>
</evidence>
<feature type="non-terminal residue" evidence="2">
    <location>
        <position position="1"/>
    </location>
</feature>
<reference evidence="2 3" key="1">
    <citation type="submission" date="2021-10" db="EMBL/GenBank/DDBJ databases">
        <title>Anaerobic single-cell dispensing facilitates the cultivation of human gut bacteria.</title>
        <authorList>
            <person name="Afrizal A."/>
        </authorList>
    </citation>
    <scope>NUCLEOTIDE SEQUENCE [LARGE SCALE GENOMIC DNA]</scope>
    <source>
        <strain evidence="2 3">CLA-AA-H270</strain>
    </source>
</reference>
<gene>
    <name evidence="2" type="ORF">LKD22_02040</name>
</gene>
<keyword evidence="1" id="KW-0732">Signal</keyword>
<dbReference type="CDD" id="cd13544">
    <property type="entry name" value="PBP2_Fbp_like_1"/>
    <property type="match status" value="1"/>
</dbReference>
<evidence type="ECO:0000313" key="2">
    <source>
        <dbReference type="EMBL" id="MCC2175922.1"/>
    </source>
</evidence>